<dbReference type="Proteomes" id="UP000789702">
    <property type="component" value="Unassembled WGS sequence"/>
</dbReference>
<proteinExistence type="predicted"/>
<keyword evidence="2" id="KW-1185">Reference proteome</keyword>
<sequence>MSNNTISNIIRLISSEKNAENLSVTFIYQGVPCNIEFLPPETYSYKNGSPFILFCAHMQKFCLQERVIERNQNIKNGIISKLSSCVWKQLPKEFKREFKKYYSKINRPRTSKIVIRDYIRVAEKKLTKLHEKHHCSERLIASDNSTNDNINNIFNNKNISLEAFCNMITDSTSNVCSLENGFAGYEEESVMINPTCHPLTALDEMMHDIEYVQELDYPINIFDFRAYESVSLMTRIPTPLLYSTSQPSTALNRHEVRGSSEFDVNFRFSYEMPPAHFLDYSQNKNIKQACNTEFGLEMHNMEVYSRFNGALDFCAYDFPTLISQNNGE</sequence>
<evidence type="ECO:0000313" key="1">
    <source>
        <dbReference type="EMBL" id="CAG8537422.1"/>
    </source>
</evidence>
<dbReference type="EMBL" id="CAJVPU010004740">
    <property type="protein sequence ID" value="CAG8537422.1"/>
    <property type="molecule type" value="Genomic_DNA"/>
</dbReference>
<protein>
    <submittedName>
        <fullName evidence="1">1974_t:CDS:1</fullName>
    </submittedName>
</protein>
<reference evidence="1" key="1">
    <citation type="submission" date="2021-06" db="EMBL/GenBank/DDBJ databases">
        <authorList>
            <person name="Kallberg Y."/>
            <person name="Tangrot J."/>
            <person name="Rosling A."/>
        </authorList>
    </citation>
    <scope>NUCLEOTIDE SEQUENCE</scope>
    <source>
        <strain evidence="1">IL203A</strain>
    </source>
</reference>
<name>A0ACA9LM14_9GLOM</name>
<gene>
    <name evidence="1" type="ORF">DHETER_LOCUS4647</name>
</gene>
<organism evidence="1 2">
    <name type="scientific">Dentiscutata heterogama</name>
    <dbReference type="NCBI Taxonomy" id="1316150"/>
    <lineage>
        <taxon>Eukaryota</taxon>
        <taxon>Fungi</taxon>
        <taxon>Fungi incertae sedis</taxon>
        <taxon>Mucoromycota</taxon>
        <taxon>Glomeromycotina</taxon>
        <taxon>Glomeromycetes</taxon>
        <taxon>Diversisporales</taxon>
        <taxon>Gigasporaceae</taxon>
        <taxon>Dentiscutata</taxon>
    </lineage>
</organism>
<accession>A0ACA9LM14</accession>
<evidence type="ECO:0000313" key="2">
    <source>
        <dbReference type="Proteomes" id="UP000789702"/>
    </source>
</evidence>
<comment type="caution">
    <text evidence="1">The sequence shown here is derived from an EMBL/GenBank/DDBJ whole genome shotgun (WGS) entry which is preliminary data.</text>
</comment>